<dbReference type="PROSITE" id="PS51781">
    <property type="entry name" value="SH3B"/>
    <property type="match status" value="1"/>
</dbReference>
<dbReference type="Gene3D" id="2.30.30.40">
    <property type="entry name" value="SH3 Domains"/>
    <property type="match status" value="2"/>
</dbReference>
<accession>A0A9D2N8Z0</accession>
<name>A0A9D2N8Z0_9FIRM</name>
<protein>
    <submittedName>
        <fullName evidence="3">Cell wall hydrolase</fullName>
    </submittedName>
</protein>
<reference evidence="3" key="2">
    <citation type="submission" date="2021-04" db="EMBL/GenBank/DDBJ databases">
        <authorList>
            <person name="Gilroy R."/>
        </authorList>
    </citation>
    <scope>NUCLEOTIDE SEQUENCE</scope>
    <source>
        <strain evidence="3">CHK185-5351</strain>
    </source>
</reference>
<evidence type="ECO:0000313" key="4">
    <source>
        <dbReference type="Proteomes" id="UP000823849"/>
    </source>
</evidence>
<feature type="signal peptide" evidence="1">
    <location>
        <begin position="1"/>
        <end position="28"/>
    </location>
</feature>
<dbReference type="InterPro" id="IPR011105">
    <property type="entry name" value="Cell_wall_hydrolase_SleB"/>
</dbReference>
<dbReference type="Pfam" id="PF08239">
    <property type="entry name" value="SH3_3"/>
    <property type="match status" value="2"/>
</dbReference>
<dbReference type="Pfam" id="PF07486">
    <property type="entry name" value="Hydrolase_2"/>
    <property type="match status" value="1"/>
</dbReference>
<evidence type="ECO:0000313" key="3">
    <source>
        <dbReference type="EMBL" id="HJC14895.1"/>
    </source>
</evidence>
<dbReference type="EMBL" id="DWWU01000015">
    <property type="protein sequence ID" value="HJC14895.1"/>
    <property type="molecule type" value="Genomic_DNA"/>
</dbReference>
<sequence length="327" mass="34545">MTLKRSHMIGALGGALTMTAIMAVPAYADTLTDATTNEESILYTESWNDKAAANVESYANIRVSASADSGQTGILLPGHAVNVEGQEGDWSKVSSDGIEGYIRTDLLVFGEEARVHYKNVCGFTGTVTASSLRVRTQPSLEAETIGSLGNSSQIRIEGTEGEWYQVEYKGTDAFVHSDYVDLEDSVQGAMTVEEYQELQKQEEAGAASTQSSTVVSAGSGDLAMLAALIECEAGGESYTGKVAVGAVVLNRVRSGSFPNSISEVIYQSGQFSPVSSGKFQNVLSRGARSDCYEAASAALAGENPVGNCLYFNSGSGRGIQIGNQHFY</sequence>
<proteinExistence type="predicted"/>
<dbReference type="Gene3D" id="1.10.10.2520">
    <property type="entry name" value="Cell wall hydrolase SleB, domain 1"/>
    <property type="match status" value="1"/>
</dbReference>
<dbReference type="PANTHER" id="PTHR34408:SF1">
    <property type="entry name" value="GLYCOSYL HYDROLASE FAMILY 19 DOMAIN-CONTAINING PROTEIN HI_1415"/>
    <property type="match status" value="1"/>
</dbReference>
<evidence type="ECO:0000256" key="1">
    <source>
        <dbReference type="SAM" id="SignalP"/>
    </source>
</evidence>
<dbReference type="InterPro" id="IPR042047">
    <property type="entry name" value="SleB_dom1"/>
</dbReference>
<dbReference type="PANTHER" id="PTHR34408">
    <property type="entry name" value="FAMILY PROTEIN, PUTATIVE-RELATED"/>
    <property type="match status" value="1"/>
</dbReference>
<dbReference type="Proteomes" id="UP000823849">
    <property type="component" value="Unassembled WGS sequence"/>
</dbReference>
<dbReference type="GO" id="GO:0016787">
    <property type="term" value="F:hydrolase activity"/>
    <property type="evidence" value="ECO:0007669"/>
    <property type="project" value="UniProtKB-KW"/>
</dbReference>
<gene>
    <name evidence="3" type="ORF">H9705_03565</name>
</gene>
<comment type="caution">
    <text evidence="3">The sequence shown here is derived from an EMBL/GenBank/DDBJ whole genome shotgun (WGS) entry which is preliminary data.</text>
</comment>
<dbReference type="InterPro" id="IPR052354">
    <property type="entry name" value="Cell_Wall_Dynamics_Protein"/>
</dbReference>
<dbReference type="InterPro" id="IPR003646">
    <property type="entry name" value="SH3-like_bac-type"/>
</dbReference>
<keyword evidence="1" id="KW-0732">Signal</keyword>
<keyword evidence="3" id="KW-0378">Hydrolase</keyword>
<feature type="chain" id="PRO_5038975520" evidence="1">
    <location>
        <begin position="29"/>
        <end position="327"/>
    </location>
</feature>
<dbReference type="AlphaFoldDB" id="A0A9D2N8Z0"/>
<organism evidence="3 4">
    <name type="scientific">Candidatus Fusicatenibacter intestinigallinarum</name>
    <dbReference type="NCBI Taxonomy" id="2838598"/>
    <lineage>
        <taxon>Bacteria</taxon>
        <taxon>Bacillati</taxon>
        <taxon>Bacillota</taxon>
        <taxon>Clostridia</taxon>
        <taxon>Lachnospirales</taxon>
        <taxon>Lachnospiraceae</taxon>
        <taxon>Fusicatenibacter</taxon>
    </lineage>
</organism>
<feature type="domain" description="SH3b" evidence="2">
    <location>
        <begin position="122"/>
        <end position="184"/>
    </location>
</feature>
<reference evidence="3" key="1">
    <citation type="journal article" date="2021" name="PeerJ">
        <title>Extensive microbial diversity within the chicken gut microbiome revealed by metagenomics and culture.</title>
        <authorList>
            <person name="Gilroy R."/>
            <person name="Ravi A."/>
            <person name="Getino M."/>
            <person name="Pursley I."/>
            <person name="Horton D.L."/>
            <person name="Alikhan N.F."/>
            <person name="Baker D."/>
            <person name="Gharbi K."/>
            <person name="Hall N."/>
            <person name="Watson M."/>
            <person name="Adriaenssens E.M."/>
            <person name="Foster-Nyarko E."/>
            <person name="Jarju S."/>
            <person name="Secka A."/>
            <person name="Antonio M."/>
            <person name="Oren A."/>
            <person name="Chaudhuri R.R."/>
            <person name="La Ragione R."/>
            <person name="Hildebrand F."/>
            <person name="Pallen M.J."/>
        </authorList>
    </citation>
    <scope>NUCLEOTIDE SEQUENCE</scope>
    <source>
        <strain evidence="3">CHK185-5351</strain>
    </source>
</reference>
<evidence type="ECO:0000259" key="2">
    <source>
        <dbReference type="PROSITE" id="PS51781"/>
    </source>
</evidence>
<dbReference type="SMART" id="SM00287">
    <property type="entry name" value="SH3b"/>
    <property type="match status" value="2"/>
</dbReference>